<sequence>MLLKAALNMLTVQYAQSYADEGFTFIAVNPGWLRTDLGGAPAGLDVETGAKAVIELIEPNGKFLNIRVAGWENNEEINQYDGGVLPW</sequence>
<dbReference type="PANTHER" id="PTHR45458">
    <property type="entry name" value="SHORT-CHAIN DEHYDROGENASE/REDUCTASE SDR"/>
    <property type="match status" value="1"/>
</dbReference>
<organism evidence="1 2">
    <name type="scientific">Botrytis hyacinthi</name>
    <dbReference type="NCBI Taxonomy" id="278943"/>
    <lineage>
        <taxon>Eukaryota</taxon>
        <taxon>Fungi</taxon>
        <taxon>Dikarya</taxon>
        <taxon>Ascomycota</taxon>
        <taxon>Pezizomycotina</taxon>
        <taxon>Leotiomycetes</taxon>
        <taxon>Helotiales</taxon>
        <taxon>Sclerotiniaceae</taxon>
        <taxon>Botrytis</taxon>
    </lineage>
</organism>
<dbReference type="EMBL" id="PQXK01000011">
    <property type="protein sequence ID" value="TGO42179.1"/>
    <property type="molecule type" value="Genomic_DNA"/>
</dbReference>
<reference evidence="1 2" key="1">
    <citation type="submission" date="2017-12" db="EMBL/GenBank/DDBJ databases">
        <title>Comparative genomics of Botrytis spp.</title>
        <authorList>
            <person name="Valero-Jimenez C.A."/>
            <person name="Tapia P."/>
            <person name="Veloso J."/>
            <person name="Silva-Moreno E."/>
            <person name="Staats M."/>
            <person name="Valdes J.H."/>
            <person name="Van Kan J.A.L."/>
        </authorList>
    </citation>
    <scope>NUCLEOTIDE SEQUENCE [LARGE SCALE GENOMIC DNA]</scope>
    <source>
        <strain evidence="1 2">Bh0001</strain>
    </source>
</reference>
<gene>
    <name evidence="1" type="ORF">BHYA_0011g00130</name>
</gene>
<name>A0A4Z1H1P5_9HELO</name>
<dbReference type="InterPro" id="IPR052184">
    <property type="entry name" value="SDR_enzymes"/>
</dbReference>
<dbReference type="PANTHER" id="PTHR45458:SF1">
    <property type="entry name" value="SHORT CHAIN DEHYDROGENASE"/>
    <property type="match status" value="1"/>
</dbReference>
<keyword evidence="2" id="KW-1185">Reference proteome</keyword>
<proteinExistence type="predicted"/>
<dbReference type="Proteomes" id="UP000297814">
    <property type="component" value="Unassembled WGS sequence"/>
</dbReference>
<evidence type="ECO:0000313" key="1">
    <source>
        <dbReference type="EMBL" id="TGO42179.1"/>
    </source>
</evidence>
<protein>
    <submittedName>
        <fullName evidence="1">Uncharacterized protein</fullName>
    </submittedName>
</protein>
<dbReference type="Gene3D" id="3.40.50.720">
    <property type="entry name" value="NAD(P)-binding Rossmann-like Domain"/>
    <property type="match status" value="1"/>
</dbReference>
<evidence type="ECO:0000313" key="2">
    <source>
        <dbReference type="Proteomes" id="UP000297814"/>
    </source>
</evidence>
<dbReference type="AlphaFoldDB" id="A0A4Z1H1P5"/>
<dbReference type="InterPro" id="IPR036291">
    <property type="entry name" value="NAD(P)-bd_dom_sf"/>
</dbReference>
<comment type="caution">
    <text evidence="1">The sequence shown here is derived from an EMBL/GenBank/DDBJ whole genome shotgun (WGS) entry which is preliminary data.</text>
</comment>
<accession>A0A4Z1H1P5</accession>
<dbReference type="GO" id="GO:0016616">
    <property type="term" value="F:oxidoreductase activity, acting on the CH-OH group of donors, NAD or NADP as acceptor"/>
    <property type="evidence" value="ECO:0007669"/>
    <property type="project" value="TreeGrafter"/>
</dbReference>
<dbReference type="SUPFAM" id="SSF51735">
    <property type="entry name" value="NAD(P)-binding Rossmann-fold domains"/>
    <property type="match status" value="1"/>
</dbReference>